<feature type="compositionally biased region" description="Polar residues" evidence="2">
    <location>
        <begin position="272"/>
        <end position="285"/>
    </location>
</feature>
<evidence type="ECO:0000313" key="4">
    <source>
        <dbReference type="Proteomes" id="UP000800040"/>
    </source>
</evidence>
<proteinExistence type="predicted"/>
<feature type="coiled-coil region" evidence="1">
    <location>
        <begin position="70"/>
        <end position="104"/>
    </location>
</feature>
<evidence type="ECO:0000256" key="2">
    <source>
        <dbReference type="SAM" id="MobiDB-lite"/>
    </source>
</evidence>
<organism evidence="3 4">
    <name type="scientific">Decorospora gaudefroyi</name>
    <dbReference type="NCBI Taxonomy" id="184978"/>
    <lineage>
        <taxon>Eukaryota</taxon>
        <taxon>Fungi</taxon>
        <taxon>Dikarya</taxon>
        <taxon>Ascomycota</taxon>
        <taxon>Pezizomycotina</taxon>
        <taxon>Dothideomycetes</taxon>
        <taxon>Pleosporomycetidae</taxon>
        <taxon>Pleosporales</taxon>
        <taxon>Pleosporineae</taxon>
        <taxon>Pleosporaceae</taxon>
        <taxon>Decorospora</taxon>
    </lineage>
</organism>
<dbReference type="Proteomes" id="UP000800040">
    <property type="component" value="Unassembled WGS sequence"/>
</dbReference>
<dbReference type="EMBL" id="ML975273">
    <property type="protein sequence ID" value="KAF1836482.1"/>
    <property type="molecule type" value="Genomic_DNA"/>
</dbReference>
<feature type="compositionally biased region" description="Polar residues" evidence="2">
    <location>
        <begin position="411"/>
        <end position="420"/>
    </location>
</feature>
<dbReference type="OrthoDB" id="3799965at2759"/>
<feature type="compositionally biased region" description="Basic and acidic residues" evidence="2">
    <location>
        <begin position="437"/>
        <end position="447"/>
    </location>
</feature>
<feature type="region of interest" description="Disordered" evidence="2">
    <location>
        <begin position="410"/>
        <end position="473"/>
    </location>
</feature>
<evidence type="ECO:0000256" key="1">
    <source>
        <dbReference type="SAM" id="Coils"/>
    </source>
</evidence>
<reference evidence="3" key="1">
    <citation type="submission" date="2020-01" db="EMBL/GenBank/DDBJ databases">
        <authorList>
            <consortium name="DOE Joint Genome Institute"/>
            <person name="Haridas S."/>
            <person name="Albert R."/>
            <person name="Binder M."/>
            <person name="Bloem J."/>
            <person name="Labutti K."/>
            <person name="Salamov A."/>
            <person name="Andreopoulos B."/>
            <person name="Baker S.E."/>
            <person name="Barry K."/>
            <person name="Bills G."/>
            <person name="Bluhm B.H."/>
            <person name="Cannon C."/>
            <person name="Castanera R."/>
            <person name="Culley D.E."/>
            <person name="Daum C."/>
            <person name="Ezra D."/>
            <person name="Gonzalez J.B."/>
            <person name="Henrissat B."/>
            <person name="Kuo A."/>
            <person name="Liang C."/>
            <person name="Lipzen A."/>
            <person name="Lutzoni F."/>
            <person name="Magnuson J."/>
            <person name="Mondo S."/>
            <person name="Nolan M."/>
            <person name="Ohm R."/>
            <person name="Pangilinan J."/>
            <person name="Park H.-J."/>
            <person name="Ramirez L."/>
            <person name="Alfaro M."/>
            <person name="Sun H."/>
            <person name="Tritt A."/>
            <person name="Yoshinaga Y."/>
            <person name="Zwiers L.-H."/>
            <person name="Turgeon B.G."/>
            <person name="Goodwin S.B."/>
            <person name="Spatafora J.W."/>
            <person name="Crous P.W."/>
            <person name="Grigoriev I.V."/>
        </authorList>
    </citation>
    <scope>NUCLEOTIDE SEQUENCE</scope>
    <source>
        <strain evidence="3">P77</strain>
    </source>
</reference>
<keyword evidence="4" id="KW-1185">Reference proteome</keyword>
<evidence type="ECO:0000313" key="3">
    <source>
        <dbReference type="EMBL" id="KAF1836482.1"/>
    </source>
</evidence>
<feature type="compositionally biased region" description="Basic and acidic residues" evidence="2">
    <location>
        <begin position="242"/>
        <end position="270"/>
    </location>
</feature>
<keyword evidence="1" id="KW-0175">Coiled coil</keyword>
<sequence>MQKEYDLVEPSARAARKELNIIAALAQGLGLIRHGPRHYGTQNRDNQVIATISSNDELLALANSQPEFVRSMLAELMNNLRNRLEKLIAKQRHYEKEVTILQNTLSVTELERDDSKREINRLSHLSAFKTGCSDPDHAELYEDWKHEESQATKFYNLYLEFFEKHKAERAKTDCYYEQQAERDADNADLVAQNKALKQRLVLAGEATDKLQGQLTRQHQEYNDVVSRLQRYDHNFRPFTIQRREGRVRDREDIETTRPRRPLSPERRETRLTSSPNPYPSRQITPLQPLPRTNHFSRNGRRHSRNEFESYLDILEGLDPYYARSTYEKVSDAQSKLSDGSLKTAPNEKFADWRGRFMSVCRLVKLSDQAMIGYARTFLRPSLAVAASHAFEDEQDNALVKFLDAARRADMTQKQINQGKSIGTEKSRSTTTKPRQRSPNDRNAERKARTSRGQQQEAVAARKDWQRKQWPRPRSVFAAASPGTKHAIRQAVRSLTGTRLNPSFMEWVCAQMLWKPTSPGQARTMIINPPTARPPRRSWMTWVNRCRIFRRS</sequence>
<accession>A0A6A5KL48</accession>
<protein>
    <submittedName>
        <fullName evidence="3">Uncharacterized protein</fullName>
    </submittedName>
</protein>
<feature type="region of interest" description="Disordered" evidence="2">
    <location>
        <begin position="242"/>
        <end position="301"/>
    </location>
</feature>
<name>A0A6A5KL48_9PLEO</name>
<gene>
    <name evidence="3" type="ORF">BDW02DRAFT_577973</name>
</gene>
<dbReference type="AlphaFoldDB" id="A0A6A5KL48"/>